<keyword evidence="1" id="KW-0472">Membrane</keyword>
<feature type="transmembrane region" description="Helical" evidence="1">
    <location>
        <begin position="31"/>
        <end position="47"/>
    </location>
</feature>
<keyword evidence="3" id="KW-1185">Reference proteome</keyword>
<dbReference type="EMBL" id="QICL01000036">
    <property type="protein sequence ID" value="PXV59407.1"/>
    <property type="molecule type" value="Genomic_DNA"/>
</dbReference>
<comment type="caution">
    <text evidence="2">The sequence shown here is derived from an EMBL/GenBank/DDBJ whole genome shotgun (WGS) entry which is preliminary data.</text>
</comment>
<dbReference type="AlphaFoldDB" id="A0A2V3PIH5"/>
<evidence type="ECO:0000313" key="3">
    <source>
        <dbReference type="Proteomes" id="UP000247973"/>
    </source>
</evidence>
<proteinExistence type="predicted"/>
<feature type="transmembrane region" description="Helical" evidence="1">
    <location>
        <begin position="7"/>
        <end position="25"/>
    </location>
</feature>
<keyword evidence="1" id="KW-0812">Transmembrane</keyword>
<dbReference type="Proteomes" id="UP000247973">
    <property type="component" value="Unassembled WGS sequence"/>
</dbReference>
<evidence type="ECO:0000313" key="2">
    <source>
        <dbReference type="EMBL" id="PXV59407.1"/>
    </source>
</evidence>
<evidence type="ECO:0000256" key="1">
    <source>
        <dbReference type="SAM" id="Phobius"/>
    </source>
</evidence>
<sequence length="51" mass="5750">MRKKRLLAFVIDYFIILSISAIIAFLVQSSGIMFTICCSLLISAILNKDRV</sequence>
<accession>A0A2V3PIH5</accession>
<gene>
    <name evidence="2" type="ORF">CLV62_13628</name>
</gene>
<keyword evidence="1" id="KW-1133">Transmembrane helix</keyword>
<reference evidence="2 3" key="1">
    <citation type="submission" date="2018-03" db="EMBL/GenBank/DDBJ databases">
        <title>Genomic Encyclopedia of Archaeal and Bacterial Type Strains, Phase II (KMG-II): from individual species to whole genera.</title>
        <authorList>
            <person name="Goeker M."/>
        </authorList>
    </citation>
    <scope>NUCLEOTIDE SEQUENCE [LARGE SCALE GENOMIC DNA]</scope>
    <source>
        <strain evidence="2 3">DSM 100214</strain>
    </source>
</reference>
<organism evidence="2 3">
    <name type="scientific">Dysgonomonas alginatilytica</name>
    <dbReference type="NCBI Taxonomy" id="1605892"/>
    <lineage>
        <taxon>Bacteria</taxon>
        <taxon>Pseudomonadati</taxon>
        <taxon>Bacteroidota</taxon>
        <taxon>Bacteroidia</taxon>
        <taxon>Bacteroidales</taxon>
        <taxon>Dysgonomonadaceae</taxon>
        <taxon>Dysgonomonas</taxon>
    </lineage>
</organism>
<protein>
    <submittedName>
        <fullName evidence="2">Uncharacterized protein</fullName>
    </submittedName>
</protein>
<name>A0A2V3PIH5_9BACT</name>